<dbReference type="Proteomes" id="UP000092445">
    <property type="component" value="Unassembled WGS sequence"/>
</dbReference>
<keyword evidence="1" id="KW-1133">Transmembrane helix</keyword>
<sequence>MITASATIGLPLSVSKGRTYNSVYAVVSSLPVIAVSIHCIWSQLLLKILLKSLYKPVNVGMVWILNGYPKKKLRISESFQVALGATEEDSLKKRVEFLSLTYANSSLHKDCKMLHKGSRGYFWTLQAVYQQYSNDLNMILNNGLALLFNLNNKHP</sequence>
<reference evidence="2" key="2">
    <citation type="submission" date="2020-05" db="UniProtKB">
        <authorList>
            <consortium name="EnsemblMetazoa"/>
        </authorList>
    </citation>
    <scope>IDENTIFICATION</scope>
    <source>
        <strain evidence="2">IAEA</strain>
    </source>
</reference>
<dbReference type="VEuPathDB" id="VectorBase:GPAI024154"/>
<reference evidence="3" key="1">
    <citation type="submission" date="2014-03" db="EMBL/GenBank/DDBJ databases">
        <authorList>
            <person name="Aksoy S."/>
            <person name="Warren W."/>
            <person name="Wilson R.K."/>
        </authorList>
    </citation>
    <scope>NUCLEOTIDE SEQUENCE [LARGE SCALE GENOMIC DNA]</scope>
    <source>
        <strain evidence="3">IAEA</strain>
    </source>
</reference>
<protein>
    <submittedName>
        <fullName evidence="2">Uncharacterized protein</fullName>
    </submittedName>
</protein>
<evidence type="ECO:0000313" key="3">
    <source>
        <dbReference type="Proteomes" id="UP000092445"/>
    </source>
</evidence>
<proteinExistence type="predicted"/>
<dbReference type="EnsemblMetazoa" id="GPAI024154-RA">
    <property type="protein sequence ID" value="GPAI024154-PA"/>
    <property type="gene ID" value="GPAI024154"/>
</dbReference>
<keyword evidence="1" id="KW-0472">Membrane</keyword>
<dbReference type="AlphaFoldDB" id="A0A1A9ZT74"/>
<organism evidence="2 3">
    <name type="scientific">Glossina pallidipes</name>
    <name type="common">Tsetse fly</name>
    <dbReference type="NCBI Taxonomy" id="7398"/>
    <lineage>
        <taxon>Eukaryota</taxon>
        <taxon>Metazoa</taxon>
        <taxon>Ecdysozoa</taxon>
        <taxon>Arthropoda</taxon>
        <taxon>Hexapoda</taxon>
        <taxon>Insecta</taxon>
        <taxon>Pterygota</taxon>
        <taxon>Neoptera</taxon>
        <taxon>Endopterygota</taxon>
        <taxon>Diptera</taxon>
        <taxon>Brachycera</taxon>
        <taxon>Muscomorpha</taxon>
        <taxon>Hippoboscoidea</taxon>
        <taxon>Glossinidae</taxon>
        <taxon>Glossina</taxon>
    </lineage>
</organism>
<evidence type="ECO:0000256" key="1">
    <source>
        <dbReference type="SAM" id="Phobius"/>
    </source>
</evidence>
<keyword evidence="3" id="KW-1185">Reference proteome</keyword>
<evidence type="ECO:0000313" key="2">
    <source>
        <dbReference type="EnsemblMetazoa" id="GPAI024154-PA"/>
    </source>
</evidence>
<keyword evidence="1" id="KW-0812">Transmembrane</keyword>
<accession>A0A1A9ZT74</accession>
<feature type="transmembrane region" description="Helical" evidence="1">
    <location>
        <begin position="23"/>
        <end position="46"/>
    </location>
</feature>
<name>A0A1A9ZT74_GLOPL</name>